<dbReference type="Proteomes" id="UP000034562">
    <property type="component" value="Unassembled WGS sequence"/>
</dbReference>
<protein>
    <recommendedName>
        <fullName evidence="4">DUF2130 domain-containing protein</fullName>
    </recommendedName>
</protein>
<feature type="region of interest" description="Disordered" evidence="1">
    <location>
        <begin position="1"/>
        <end position="21"/>
    </location>
</feature>
<feature type="compositionally biased region" description="Basic and acidic residues" evidence="1">
    <location>
        <begin position="1"/>
        <end position="10"/>
    </location>
</feature>
<dbReference type="AlphaFoldDB" id="A0A0G0T5M7"/>
<name>A0A0G0T5M7_9BACT</name>
<dbReference type="Pfam" id="PF09903">
    <property type="entry name" value="DUF2130"/>
    <property type="match status" value="1"/>
</dbReference>
<evidence type="ECO:0000256" key="1">
    <source>
        <dbReference type="SAM" id="MobiDB-lite"/>
    </source>
</evidence>
<proteinExistence type="predicted"/>
<feature type="compositionally biased region" description="Polar residues" evidence="1">
    <location>
        <begin position="11"/>
        <end position="20"/>
    </location>
</feature>
<sequence>MTKQIEDLKRTSQQGSMQTQGEVGELELEGVLRELFPTDEISEVKKGELGGDIRQIVKTQRGTECGLILWERKRSKTWDEKWVKKLKEDMRRDKALLGVIVTEVLPKDFKKEIGERNGVWIATAGFAEPLAKLLRQNLYDVAKGKAITLNKQGKAEELYDFVTSHDFIQQVERMVEIYLEMRGQVTKERVLSEKLWKQREMQVDGLLKGISGMYGGMQLIAGTALPQVKSLEAPEDDSKPE</sequence>
<gene>
    <name evidence="2" type="ORF">UU12_C0031G0010</name>
</gene>
<organism evidence="2 3">
    <name type="scientific">Candidatus Woesebacteria bacterium GW2011_GWA2_40_7b</name>
    <dbReference type="NCBI Taxonomy" id="1618563"/>
    <lineage>
        <taxon>Bacteria</taxon>
        <taxon>Candidatus Woeseibacteriota</taxon>
    </lineage>
</organism>
<evidence type="ECO:0008006" key="4">
    <source>
        <dbReference type="Google" id="ProtNLM"/>
    </source>
</evidence>
<accession>A0A0G0T5M7</accession>
<reference evidence="2 3" key="1">
    <citation type="journal article" date="2015" name="Nature">
        <title>rRNA introns, odd ribosomes, and small enigmatic genomes across a large radiation of phyla.</title>
        <authorList>
            <person name="Brown C.T."/>
            <person name="Hug L.A."/>
            <person name="Thomas B.C."/>
            <person name="Sharon I."/>
            <person name="Castelle C.J."/>
            <person name="Singh A."/>
            <person name="Wilkins M.J."/>
            <person name="Williams K.H."/>
            <person name="Banfield J.F."/>
        </authorList>
    </citation>
    <scope>NUCLEOTIDE SEQUENCE [LARGE SCALE GENOMIC DNA]</scope>
</reference>
<evidence type="ECO:0000313" key="2">
    <source>
        <dbReference type="EMBL" id="KKR70031.1"/>
    </source>
</evidence>
<dbReference type="STRING" id="1618563.UU12_C0031G0010"/>
<evidence type="ECO:0000313" key="3">
    <source>
        <dbReference type="Proteomes" id="UP000034562"/>
    </source>
</evidence>
<comment type="caution">
    <text evidence="2">The sequence shown here is derived from an EMBL/GenBank/DDBJ whole genome shotgun (WGS) entry which is preliminary data.</text>
</comment>
<dbReference type="EMBL" id="LBZK01000031">
    <property type="protein sequence ID" value="KKR70031.1"/>
    <property type="molecule type" value="Genomic_DNA"/>
</dbReference>
<dbReference type="InterPro" id="IPR019219">
    <property type="entry name" value="DUF2130"/>
</dbReference>